<keyword evidence="2" id="KW-1185">Reference proteome</keyword>
<evidence type="ECO:0000313" key="3">
    <source>
        <dbReference type="WBParaSite" id="BPAG_0000928901-mRNA-1"/>
    </source>
</evidence>
<reference evidence="1 2" key="2">
    <citation type="submission" date="2018-11" db="EMBL/GenBank/DDBJ databases">
        <authorList>
            <consortium name="Pathogen Informatics"/>
        </authorList>
    </citation>
    <scope>NUCLEOTIDE SEQUENCE [LARGE SCALE GENOMIC DNA]</scope>
</reference>
<name>A0A0N4TLL7_BRUPA</name>
<sequence length="113" mass="12467">MGSARVGSNPARCARSLLDANIGNLQLKTISHFRLFKISELAPLAIAAVSEWLKSLTRNQKRALSPLRASNVLGEVACLPTRMKLRWLTHLLAAVLPKSIRLQQKALTRCMHG</sequence>
<gene>
    <name evidence="1" type="ORF">BPAG_LOCUS9251</name>
</gene>
<proteinExistence type="predicted"/>
<organism evidence="3">
    <name type="scientific">Brugia pahangi</name>
    <name type="common">Filarial nematode worm</name>
    <dbReference type="NCBI Taxonomy" id="6280"/>
    <lineage>
        <taxon>Eukaryota</taxon>
        <taxon>Metazoa</taxon>
        <taxon>Ecdysozoa</taxon>
        <taxon>Nematoda</taxon>
        <taxon>Chromadorea</taxon>
        <taxon>Rhabditida</taxon>
        <taxon>Spirurina</taxon>
        <taxon>Spiruromorpha</taxon>
        <taxon>Filarioidea</taxon>
        <taxon>Onchocercidae</taxon>
        <taxon>Brugia</taxon>
    </lineage>
</organism>
<reference evidence="3" key="1">
    <citation type="submission" date="2017-02" db="UniProtKB">
        <authorList>
            <consortium name="WormBaseParasite"/>
        </authorList>
    </citation>
    <scope>IDENTIFICATION</scope>
</reference>
<protein>
    <submittedName>
        <fullName evidence="3">Rho-GAP domain-containing protein</fullName>
    </submittedName>
</protein>
<evidence type="ECO:0000313" key="2">
    <source>
        <dbReference type="Proteomes" id="UP000278627"/>
    </source>
</evidence>
<dbReference type="WBParaSite" id="BPAG_0000928901-mRNA-1">
    <property type="protein sequence ID" value="BPAG_0000928901-mRNA-1"/>
    <property type="gene ID" value="BPAG_0000928901"/>
</dbReference>
<dbReference type="EMBL" id="UZAD01013150">
    <property type="protein sequence ID" value="VDN90437.1"/>
    <property type="molecule type" value="Genomic_DNA"/>
</dbReference>
<evidence type="ECO:0000313" key="1">
    <source>
        <dbReference type="EMBL" id="VDN90437.1"/>
    </source>
</evidence>
<accession>A0A0N4TLL7</accession>
<dbReference type="Proteomes" id="UP000278627">
    <property type="component" value="Unassembled WGS sequence"/>
</dbReference>
<dbReference type="AlphaFoldDB" id="A0A0N4TLL7"/>